<evidence type="ECO:0000313" key="1">
    <source>
        <dbReference type="EMBL" id="MCA9755411.1"/>
    </source>
</evidence>
<dbReference type="AlphaFoldDB" id="A0A956NAE9"/>
<dbReference type="Proteomes" id="UP000739538">
    <property type="component" value="Unassembled WGS sequence"/>
</dbReference>
<reference evidence="1" key="1">
    <citation type="submission" date="2020-04" db="EMBL/GenBank/DDBJ databases">
        <authorList>
            <person name="Zhang T."/>
        </authorList>
    </citation>
    <scope>NUCLEOTIDE SEQUENCE</scope>
    <source>
        <strain evidence="1">HKST-UBA02</strain>
    </source>
</reference>
<organism evidence="1 2">
    <name type="scientific">Eiseniibacteriota bacterium</name>
    <dbReference type="NCBI Taxonomy" id="2212470"/>
    <lineage>
        <taxon>Bacteria</taxon>
        <taxon>Candidatus Eiseniibacteriota</taxon>
    </lineage>
</organism>
<name>A0A956NAE9_UNCEI</name>
<dbReference type="EMBL" id="JAGQHS010000022">
    <property type="protein sequence ID" value="MCA9755411.1"/>
    <property type="molecule type" value="Genomic_DNA"/>
</dbReference>
<sequence>MPRIALRGLALGIALRGLALGIALRGLALESALRGLALGMALRGLAFGITLPGSPSDCIFRAVLPDFECLAAKSSWLRLEHDLCGSDSLHLLANEKPDAMAPGFSLR</sequence>
<comment type="caution">
    <text evidence="1">The sequence shown here is derived from an EMBL/GenBank/DDBJ whole genome shotgun (WGS) entry which is preliminary data.</text>
</comment>
<evidence type="ECO:0000313" key="2">
    <source>
        <dbReference type="Proteomes" id="UP000739538"/>
    </source>
</evidence>
<accession>A0A956NAE9</accession>
<gene>
    <name evidence="1" type="ORF">KDA27_06395</name>
</gene>
<proteinExistence type="predicted"/>
<reference evidence="1" key="2">
    <citation type="journal article" date="2021" name="Microbiome">
        <title>Successional dynamics and alternative stable states in a saline activated sludge microbial community over 9 years.</title>
        <authorList>
            <person name="Wang Y."/>
            <person name="Ye J."/>
            <person name="Ju F."/>
            <person name="Liu L."/>
            <person name="Boyd J.A."/>
            <person name="Deng Y."/>
            <person name="Parks D.H."/>
            <person name="Jiang X."/>
            <person name="Yin X."/>
            <person name="Woodcroft B.J."/>
            <person name="Tyson G.W."/>
            <person name="Hugenholtz P."/>
            <person name="Polz M.F."/>
            <person name="Zhang T."/>
        </authorList>
    </citation>
    <scope>NUCLEOTIDE SEQUENCE</scope>
    <source>
        <strain evidence="1">HKST-UBA02</strain>
    </source>
</reference>
<protein>
    <submittedName>
        <fullName evidence="1">Uncharacterized protein</fullName>
    </submittedName>
</protein>